<keyword evidence="5 8" id="KW-1133">Transmembrane helix</keyword>
<sequence length="962" mass="111103">MEMQSAKSTEPLWEWPARSRTSYKEMTQFPDFDNIAVPIEEDIQEEPSESEISQPTPGVKRKGRNLFFNDGKSRIDYILAWTRPEKEDEKTEKAKKARDIFHHNLCEEGLQLELDDSDPEIRYMKVHATWEVLSRYGEILKIKMPLQETIVSADIQKKYSKWENPVQAVSVRIWSAITGLFKRFRAPFELDHSVVPPMAKKYTLAFSRDREYMFDIPIDKDEFFTISERSRIVDFILRRKSFEEDKNQAYSFGVKKMLADGVYSAAYPVHEGHWKAGSAMNSRKLLYDNWAHWSKFFKLQPLDHVREYYGEKIGLYFAWLGFYTQMLVPASIMGLIIFIYGIAIMGDSYPSKEICDPKLNITMCPLCDFQCPYWKLDEACSHATASRMFDNNATLFFAIFMSLWGTLFLEFWKRKQAVIQYKWDMLDFIKEEEPPRPEYLAKLADSAKMKVNPITGLKEPHLPFWRRRFPIYMLSYSIMIFMALLAIGGVVGVIAYRVSTLAALNLLHDDVTVKSNSTIVKGTTEVIYKNASLVTTITAALINLALIIILNFVYSKIAFWLTDIECLRTQSEYDDSINIKLFALQFVNYYSSIIYIAFFKGRLVGRPGDYNMVFGARQEECEPGGCLIELCIQLAIIMAGKQIVQNNLIEIALPKLIKLAKRLYKRKFKKETAEQKANMAAWEKDYELSVAENTSLFQEYLEMVLQFGFLTIFVAAFPIGPLCCLLNNIIEIRFDALKFTTDLRRPVAEKTADIGIWFSVLYAISRIAVVSNAFIIALTSDFIPRLVYEYTYSQDGSLVGYMNFSLSYFNTTDFDSRHRPPHSDEVQICRYRDYRNPPWVEEKYEYSQAYWHILAARFAFVVVFENVVIVITSLIAWLIPDVPSKLKKKIRREAYIASEIVIRTELMKARGQSPAGSMLDSIISKMSFTSAPSKDNGKNVPDLRKRGKPEIMSVDNGQSEIS</sequence>
<dbReference type="Pfam" id="PF16178">
    <property type="entry name" value="Anoct_dimer"/>
    <property type="match status" value="1"/>
</dbReference>
<dbReference type="InterPro" id="IPR049452">
    <property type="entry name" value="Anoctamin_TM"/>
</dbReference>
<evidence type="ECO:0000313" key="13">
    <source>
        <dbReference type="Proteomes" id="UP001634394"/>
    </source>
</evidence>
<feature type="domain" description="Anoctamin dimerisation" evidence="11">
    <location>
        <begin position="67"/>
        <end position="302"/>
    </location>
</feature>
<accession>A0ABD3X6T0</accession>
<feature type="transmembrane region" description="Helical" evidence="8">
    <location>
        <begin position="707"/>
        <end position="730"/>
    </location>
</feature>
<protein>
    <recommendedName>
        <fullName evidence="8">Anoctamin</fullName>
    </recommendedName>
</protein>
<dbReference type="GO" id="GO:0005886">
    <property type="term" value="C:plasma membrane"/>
    <property type="evidence" value="ECO:0007669"/>
    <property type="project" value="UniProtKB-SubCell"/>
</dbReference>
<gene>
    <name evidence="12" type="ORF">ACJMK2_028332</name>
</gene>
<keyword evidence="7" id="KW-0325">Glycoprotein</keyword>
<dbReference type="Proteomes" id="UP001634394">
    <property type="component" value="Unassembled WGS sequence"/>
</dbReference>
<name>A0ABD3X6T0_SINWO</name>
<keyword evidence="4 8" id="KW-0812">Transmembrane</keyword>
<feature type="transmembrane region" description="Helical" evidence="8">
    <location>
        <begin position="581"/>
        <end position="599"/>
    </location>
</feature>
<dbReference type="PANTHER" id="PTHR12308:SF83">
    <property type="entry name" value="ANOCTAMIN"/>
    <property type="match status" value="1"/>
</dbReference>
<keyword evidence="13" id="KW-1185">Reference proteome</keyword>
<evidence type="ECO:0000259" key="11">
    <source>
        <dbReference type="Pfam" id="PF16178"/>
    </source>
</evidence>
<comment type="similarity">
    <text evidence="2 8">Belongs to the anoctamin family.</text>
</comment>
<proteinExistence type="inferred from homology"/>
<comment type="caution">
    <text evidence="12">The sequence shown here is derived from an EMBL/GenBank/DDBJ whole genome shotgun (WGS) entry which is preliminary data.</text>
</comment>
<dbReference type="InterPro" id="IPR032394">
    <property type="entry name" value="Anoct_dimer"/>
</dbReference>
<evidence type="ECO:0000256" key="7">
    <source>
        <dbReference type="ARBA" id="ARBA00023180"/>
    </source>
</evidence>
<evidence type="ECO:0000259" key="10">
    <source>
        <dbReference type="Pfam" id="PF04547"/>
    </source>
</evidence>
<dbReference type="Pfam" id="PF04547">
    <property type="entry name" value="Anoctamin"/>
    <property type="match status" value="1"/>
</dbReference>
<dbReference type="InterPro" id="IPR007632">
    <property type="entry name" value="Anoctamin"/>
</dbReference>
<feature type="transmembrane region" description="Helical" evidence="8">
    <location>
        <begin position="316"/>
        <end position="343"/>
    </location>
</feature>
<reference evidence="12 13" key="1">
    <citation type="submission" date="2024-11" db="EMBL/GenBank/DDBJ databases">
        <title>Chromosome-level genome assembly of the freshwater bivalve Anodonta woodiana.</title>
        <authorList>
            <person name="Chen X."/>
        </authorList>
    </citation>
    <scope>NUCLEOTIDE SEQUENCE [LARGE SCALE GENOMIC DNA]</scope>
    <source>
        <strain evidence="12">MN2024</strain>
        <tissue evidence="12">Gills</tissue>
    </source>
</reference>
<dbReference type="EMBL" id="JBJQND010000003">
    <property type="protein sequence ID" value="KAL3881949.1"/>
    <property type="molecule type" value="Genomic_DNA"/>
</dbReference>
<evidence type="ECO:0000256" key="4">
    <source>
        <dbReference type="ARBA" id="ARBA00022692"/>
    </source>
</evidence>
<evidence type="ECO:0000256" key="3">
    <source>
        <dbReference type="ARBA" id="ARBA00022475"/>
    </source>
</evidence>
<feature type="compositionally biased region" description="Basic and acidic residues" evidence="9">
    <location>
        <begin position="935"/>
        <end position="944"/>
    </location>
</feature>
<comment type="subcellular location">
    <subcellularLocation>
        <location evidence="1">Cell membrane</location>
        <topology evidence="1">Multi-pass membrane protein</topology>
    </subcellularLocation>
    <subcellularLocation>
        <location evidence="8">Membrane</location>
        <topology evidence="8">Multi-pass membrane protein</topology>
    </subcellularLocation>
</comment>
<keyword evidence="3" id="KW-1003">Cell membrane</keyword>
<feature type="transmembrane region" description="Helical" evidence="8">
    <location>
        <begin position="537"/>
        <end position="561"/>
    </location>
</feature>
<feature type="transmembrane region" description="Helical" evidence="8">
    <location>
        <begin position="471"/>
        <end position="496"/>
    </location>
</feature>
<feature type="transmembrane region" description="Helical" evidence="8">
    <location>
        <begin position="393"/>
        <end position="412"/>
    </location>
</feature>
<dbReference type="PANTHER" id="PTHR12308">
    <property type="entry name" value="ANOCTAMIN"/>
    <property type="match status" value="1"/>
</dbReference>
<feature type="transmembrane region" description="Helical" evidence="8">
    <location>
        <begin position="754"/>
        <end position="778"/>
    </location>
</feature>
<feature type="region of interest" description="Disordered" evidence="9">
    <location>
        <begin position="929"/>
        <end position="962"/>
    </location>
</feature>
<evidence type="ECO:0000256" key="5">
    <source>
        <dbReference type="ARBA" id="ARBA00022989"/>
    </source>
</evidence>
<evidence type="ECO:0000256" key="2">
    <source>
        <dbReference type="ARBA" id="ARBA00009671"/>
    </source>
</evidence>
<evidence type="ECO:0000256" key="9">
    <source>
        <dbReference type="SAM" id="MobiDB-lite"/>
    </source>
</evidence>
<dbReference type="AlphaFoldDB" id="A0ABD3X6T0"/>
<evidence type="ECO:0000256" key="6">
    <source>
        <dbReference type="ARBA" id="ARBA00023136"/>
    </source>
</evidence>
<evidence type="ECO:0000256" key="8">
    <source>
        <dbReference type="RuleBase" id="RU280814"/>
    </source>
</evidence>
<organism evidence="12 13">
    <name type="scientific">Sinanodonta woodiana</name>
    <name type="common">Chinese pond mussel</name>
    <name type="synonym">Anodonta woodiana</name>
    <dbReference type="NCBI Taxonomy" id="1069815"/>
    <lineage>
        <taxon>Eukaryota</taxon>
        <taxon>Metazoa</taxon>
        <taxon>Spiralia</taxon>
        <taxon>Lophotrochozoa</taxon>
        <taxon>Mollusca</taxon>
        <taxon>Bivalvia</taxon>
        <taxon>Autobranchia</taxon>
        <taxon>Heteroconchia</taxon>
        <taxon>Palaeoheterodonta</taxon>
        <taxon>Unionida</taxon>
        <taxon>Unionoidea</taxon>
        <taxon>Unionidae</taxon>
        <taxon>Unioninae</taxon>
        <taxon>Sinanodonta</taxon>
    </lineage>
</organism>
<feature type="domain" description="Anoctamin transmembrane" evidence="10">
    <location>
        <begin position="305"/>
        <end position="893"/>
    </location>
</feature>
<feature type="transmembrane region" description="Helical" evidence="8">
    <location>
        <begin position="849"/>
        <end position="879"/>
    </location>
</feature>
<keyword evidence="6 8" id="KW-0472">Membrane</keyword>
<feature type="region of interest" description="Disordered" evidence="9">
    <location>
        <begin position="42"/>
        <end position="63"/>
    </location>
</feature>
<evidence type="ECO:0000256" key="1">
    <source>
        <dbReference type="ARBA" id="ARBA00004651"/>
    </source>
</evidence>
<evidence type="ECO:0000313" key="12">
    <source>
        <dbReference type="EMBL" id="KAL3881949.1"/>
    </source>
</evidence>